<keyword evidence="1" id="KW-1133">Transmembrane helix</keyword>
<proteinExistence type="predicted"/>
<evidence type="ECO:0000256" key="1">
    <source>
        <dbReference type="SAM" id="Phobius"/>
    </source>
</evidence>
<keyword evidence="1" id="KW-0472">Membrane</keyword>
<dbReference type="VEuPathDB" id="FungiDB:MAPG_03918"/>
<protein>
    <submittedName>
        <fullName evidence="2 3">Uncharacterized protein</fullName>
    </submittedName>
</protein>
<accession>A0A0C4DVB6</accession>
<name>A0A0C4DVB6_MAGP6</name>
<evidence type="ECO:0000313" key="3">
    <source>
        <dbReference type="EnsemblFungi" id="MAPG_03918T0"/>
    </source>
</evidence>
<reference evidence="3" key="4">
    <citation type="journal article" date="2015" name="G3 (Bethesda)">
        <title>Genome sequences of three phytopathogenic species of the Magnaporthaceae family of fungi.</title>
        <authorList>
            <person name="Okagaki L.H."/>
            <person name="Nunes C.C."/>
            <person name="Sailsbery J."/>
            <person name="Clay B."/>
            <person name="Brown D."/>
            <person name="John T."/>
            <person name="Oh Y."/>
            <person name="Young N."/>
            <person name="Fitzgerald M."/>
            <person name="Haas B.J."/>
            <person name="Zeng Q."/>
            <person name="Young S."/>
            <person name="Adiconis X."/>
            <person name="Fan L."/>
            <person name="Levin J.Z."/>
            <person name="Mitchell T.K."/>
            <person name="Okubara P.A."/>
            <person name="Farman M.L."/>
            <person name="Kohn L.M."/>
            <person name="Birren B."/>
            <person name="Ma L.-J."/>
            <person name="Dean R.A."/>
        </authorList>
    </citation>
    <scope>NUCLEOTIDE SEQUENCE</scope>
    <source>
        <strain evidence="3">ATCC 64411 / 73-15</strain>
    </source>
</reference>
<evidence type="ECO:0000313" key="2">
    <source>
        <dbReference type="EMBL" id="KLU84884.1"/>
    </source>
</evidence>
<dbReference type="EMBL" id="GL876968">
    <property type="protein sequence ID" value="KLU84884.1"/>
    <property type="molecule type" value="Genomic_DNA"/>
</dbReference>
<keyword evidence="1" id="KW-0812">Transmembrane</keyword>
<reference evidence="2" key="3">
    <citation type="submission" date="2011-03" db="EMBL/GenBank/DDBJ databases">
        <title>Annotation of Magnaporthe poae ATCC 64411.</title>
        <authorList>
            <person name="Ma L.-J."/>
            <person name="Dead R."/>
            <person name="Young S.K."/>
            <person name="Zeng Q."/>
            <person name="Gargeya S."/>
            <person name="Fitzgerald M."/>
            <person name="Haas B."/>
            <person name="Abouelleil A."/>
            <person name="Alvarado L."/>
            <person name="Arachchi H.M."/>
            <person name="Berlin A."/>
            <person name="Brown A."/>
            <person name="Chapman S.B."/>
            <person name="Chen Z."/>
            <person name="Dunbar C."/>
            <person name="Freedman E."/>
            <person name="Gearin G."/>
            <person name="Gellesch M."/>
            <person name="Goldberg J."/>
            <person name="Griggs A."/>
            <person name="Gujja S."/>
            <person name="Heiman D."/>
            <person name="Howarth C."/>
            <person name="Larson L."/>
            <person name="Lui A."/>
            <person name="MacDonald P.J.P."/>
            <person name="Mehta T."/>
            <person name="Montmayeur A."/>
            <person name="Murphy C."/>
            <person name="Neiman D."/>
            <person name="Pearson M."/>
            <person name="Priest M."/>
            <person name="Roberts A."/>
            <person name="Saif S."/>
            <person name="Shea T."/>
            <person name="Shenoy N."/>
            <person name="Sisk P."/>
            <person name="Stolte C."/>
            <person name="Sykes S."/>
            <person name="Yandava C."/>
            <person name="Wortman J."/>
            <person name="Nusbaum C."/>
            <person name="Birren B."/>
        </authorList>
    </citation>
    <scope>NUCLEOTIDE SEQUENCE</scope>
    <source>
        <strain evidence="2">ATCC 64411</strain>
    </source>
</reference>
<gene>
    <name evidence="2" type="ORF">MAPG_03918</name>
</gene>
<organism evidence="3 4">
    <name type="scientific">Magnaporthiopsis poae (strain ATCC 64411 / 73-15)</name>
    <name type="common">Kentucky bluegrass fungus</name>
    <name type="synonym">Magnaporthe poae</name>
    <dbReference type="NCBI Taxonomy" id="644358"/>
    <lineage>
        <taxon>Eukaryota</taxon>
        <taxon>Fungi</taxon>
        <taxon>Dikarya</taxon>
        <taxon>Ascomycota</taxon>
        <taxon>Pezizomycotina</taxon>
        <taxon>Sordariomycetes</taxon>
        <taxon>Sordariomycetidae</taxon>
        <taxon>Magnaporthales</taxon>
        <taxon>Magnaporthaceae</taxon>
        <taxon>Magnaporthiopsis</taxon>
    </lineage>
</organism>
<keyword evidence="4" id="KW-1185">Reference proteome</keyword>
<reference evidence="3" key="5">
    <citation type="submission" date="2015-06" db="UniProtKB">
        <authorList>
            <consortium name="EnsemblFungi"/>
        </authorList>
    </citation>
    <scope>IDENTIFICATION</scope>
    <source>
        <strain evidence="3">ATCC 64411</strain>
    </source>
</reference>
<dbReference type="AlphaFoldDB" id="A0A0C4DVB6"/>
<reference evidence="2" key="1">
    <citation type="submission" date="2010-05" db="EMBL/GenBank/DDBJ databases">
        <title>The Genome Sequence of Magnaporthe poae strain ATCC 64411.</title>
        <authorList>
            <consortium name="The Broad Institute Genome Sequencing Platform"/>
            <consortium name="Broad Institute Genome Sequencing Center for Infectious Disease"/>
            <person name="Ma L.-J."/>
            <person name="Dead R."/>
            <person name="Young S."/>
            <person name="Zeng Q."/>
            <person name="Koehrsen M."/>
            <person name="Alvarado L."/>
            <person name="Berlin A."/>
            <person name="Chapman S.B."/>
            <person name="Chen Z."/>
            <person name="Freedman E."/>
            <person name="Gellesch M."/>
            <person name="Goldberg J."/>
            <person name="Griggs A."/>
            <person name="Gujja S."/>
            <person name="Heilman E.R."/>
            <person name="Heiman D."/>
            <person name="Hepburn T."/>
            <person name="Howarth C."/>
            <person name="Jen D."/>
            <person name="Larson L."/>
            <person name="Mehta T."/>
            <person name="Neiman D."/>
            <person name="Pearson M."/>
            <person name="Roberts A."/>
            <person name="Saif S."/>
            <person name="Shea T."/>
            <person name="Shenoy N."/>
            <person name="Sisk P."/>
            <person name="Stolte C."/>
            <person name="Sykes S."/>
            <person name="Walk T."/>
            <person name="White J."/>
            <person name="Yandava C."/>
            <person name="Haas B."/>
            <person name="Nusbaum C."/>
            <person name="Birren B."/>
        </authorList>
    </citation>
    <scope>NUCLEOTIDE SEQUENCE</scope>
    <source>
        <strain evidence="2">ATCC 64411</strain>
    </source>
</reference>
<feature type="transmembrane region" description="Helical" evidence="1">
    <location>
        <begin position="172"/>
        <end position="192"/>
    </location>
</feature>
<dbReference type="Proteomes" id="UP000011715">
    <property type="component" value="Unassembled WGS sequence"/>
</dbReference>
<dbReference type="EnsemblFungi" id="MAPG_03918T0">
    <property type="protein sequence ID" value="MAPG_03918T0"/>
    <property type="gene ID" value="MAPG_03918"/>
</dbReference>
<sequence>MHLSSITKHNSCLCERQGAVTGCHGQANQNEGSRGMDAMEHDLTGATEPTDGATELFSPWEAQTGLCITGPASLSVRSERAGTRIIRLLVLCFLLFPLQAGTRSVSGIPSDDRLFPSRFACRERTGVVTDSQGFADGSFFLRYPLCLFPYKAGVGPSYFISHCVRRTVGRPFFYFFVAMEGWLVAAHLRAFLHFGPAVFLSYSG</sequence>
<reference evidence="4" key="2">
    <citation type="submission" date="2010-05" db="EMBL/GenBank/DDBJ databases">
        <title>The genome sequence of Magnaporthe poae strain ATCC 64411.</title>
        <authorList>
            <person name="Ma L.-J."/>
            <person name="Dead R."/>
            <person name="Young S."/>
            <person name="Zeng Q."/>
            <person name="Koehrsen M."/>
            <person name="Alvarado L."/>
            <person name="Berlin A."/>
            <person name="Chapman S.B."/>
            <person name="Chen Z."/>
            <person name="Freedman E."/>
            <person name="Gellesch M."/>
            <person name="Goldberg J."/>
            <person name="Griggs A."/>
            <person name="Gujja S."/>
            <person name="Heilman E.R."/>
            <person name="Heiman D."/>
            <person name="Hepburn T."/>
            <person name="Howarth C."/>
            <person name="Jen D."/>
            <person name="Larson L."/>
            <person name="Mehta T."/>
            <person name="Neiman D."/>
            <person name="Pearson M."/>
            <person name="Roberts A."/>
            <person name="Saif S."/>
            <person name="Shea T."/>
            <person name="Shenoy N."/>
            <person name="Sisk P."/>
            <person name="Stolte C."/>
            <person name="Sykes S."/>
            <person name="Walk T."/>
            <person name="White J."/>
            <person name="Yandava C."/>
            <person name="Haas B."/>
            <person name="Nusbaum C."/>
            <person name="Birren B."/>
        </authorList>
    </citation>
    <scope>NUCLEOTIDE SEQUENCE [LARGE SCALE GENOMIC DNA]</scope>
    <source>
        <strain evidence="4">ATCC 64411 / 73-15</strain>
    </source>
</reference>
<evidence type="ECO:0000313" key="4">
    <source>
        <dbReference type="Proteomes" id="UP000011715"/>
    </source>
</evidence>
<dbReference type="EMBL" id="ADBL01000926">
    <property type="status" value="NOT_ANNOTATED_CDS"/>
    <property type="molecule type" value="Genomic_DNA"/>
</dbReference>